<reference evidence="5 6" key="1">
    <citation type="submission" date="2022-10" db="EMBL/GenBank/DDBJ databases">
        <title>Luteolibacter flavescens strain MCCC 1K03193, whole genome shotgun sequencing project.</title>
        <authorList>
            <person name="Zhao G."/>
            <person name="Shen L."/>
        </authorList>
    </citation>
    <scope>NUCLEOTIDE SEQUENCE [LARGE SCALE GENOMIC DNA]</scope>
    <source>
        <strain evidence="5 6">MCCC 1K03193</strain>
    </source>
</reference>
<keyword evidence="3" id="KW-0804">Transcription</keyword>
<evidence type="ECO:0000259" key="4">
    <source>
        <dbReference type="PROSITE" id="PS01124"/>
    </source>
</evidence>
<dbReference type="Pfam" id="PF12833">
    <property type="entry name" value="HTH_18"/>
    <property type="match status" value="1"/>
</dbReference>
<dbReference type="InterPro" id="IPR003313">
    <property type="entry name" value="AraC-bd"/>
</dbReference>
<evidence type="ECO:0000256" key="3">
    <source>
        <dbReference type="ARBA" id="ARBA00023163"/>
    </source>
</evidence>
<dbReference type="InterPro" id="IPR018060">
    <property type="entry name" value="HTH_AraC"/>
</dbReference>
<dbReference type="InterPro" id="IPR050204">
    <property type="entry name" value="AraC_XylS_family_regulators"/>
</dbReference>
<gene>
    <name evidence="5" type="ORF">OKA04_15085</name>
</gene>
<keyword evidence="6" id="KW-1185">Reference proteome</keyword>
<proteinExistence type="predicted"/>
<dbReference type="SUPFAM" id="SSF51215">
    <property type="entry name" value="Regulatory protein AraC"/>
    <property type="match status" value="1"/>
</dbReference>
<dbReference type="Pfam" id="PF02311">
    <property type="entry name" value="AraC_binding"/>
    <property type="match status" value="1"/>
</dbReference>
<evidence type="ECO:0000313" key="5">
    <source>
        <dbReference type="EMBL" id="MCW1886061.1"/>
    </source>
</evidence>
<dbReference type="Gene3D" id="1.10.10.60">
    <property type="entry name" value="Homeodomain-like"/>
    <property type="match status" value="1"/>
</dbReference>
<protein>
    <submittedName>
        <fullName evidence="5">AraC family transcriptional regulator</fullName>
    </submittedName>
</protein>
<dbReference type="InterPro" id="IPR037923">
    <property type="entry name" value="HTH-like"/>
</dbReference>
<keyword evidence="2" id="KW-0238">DNA-binding</keyword>
<accession>A0ABT3FR46</accession>
<dbReference type="SUPFAM" id="SSF46689">
    <property type="entry name" value="Homeodomain-like"/>
    <property type="match status" value="1"/>
</dbReference>
<name>A0ABT3FR46_9BACT</name>
<evidence type="ECO:0000313" key="6">
    <source>
        <dbReference type="Proteomes" id="UP001207930"/>
    </source>
</evidence>
<dbReference type="PANTHER" id="PTHR46796">
    <property type="entry name" value="HTH-TYPE TRANSCRIPTIONAL ACTIVATOR RHAS-RELATED"/>
    <property type="match status" value="1"/>
</dbReference>
<evidence type="ECO:0000256" key="1">
    <source>
        <dbReference type="ARBA" id="ARBA00023015"/>
    </source>
</evidence>
<dbReference type="EMBL" id="JAPDDS010000008">
    <property type="protein sequence ID" value="MCW1886061.1"/>
    <property type="molecule type" value="Genomic_DNA"/>
</dbReference>
<keyword evidence="1" id="KW-0805">Transcription regulation</keyword>
<evidence type="ECO:0000256" key="2">
    <source>
        <dbReference type="ARBA" id="ARBA00023125"/>
    </source>
</evidence>
<dbReference type="InterPro" id="IPR009057">
    <property type="entry name" value="Homeodomain-like_sf"/>
</dbReference>
<feature type="domain" description="HTH araC/xylS-type" evidence="4">
    <location>
        <begin position="219"/>
        <end position="317"/>
    </location>
</feature>
<organism evidence="5 6">
    <name type="scientific">Luteolibacter flavescens</name>
    <dbReference type="NCBI Taxonomy" id="1859460"/>
    <lineage>
        <taxon>Bacteria</taxon>
        <taxon>Pseudomonadati</taxon>
        <taxon>Verrucomicrobiota</taxon>
        <taxon>Verrucomicrobiia</taxon>
        <taxon>Verrucomicrobiales</taxon>
        <taxon>Verrucomicrobiaceae</taxon>
        <taxon>Luteolibacter</taxon>
    </lineage>
</organism>
<dbReference type="RefSeq" id="WP_264502016.1">
    <property type="nucleotide sequence ID" value="NZ_JAPDDS010000008.1"/>
</dbReference>
<dbReference type="PROSITE" id="PS01124">
    <property type="entry name" value="HTH_ARAC_FAMILY_2"/>
    <property type="match status" value="1"/>
</dbReference>
<dbReference type="Proteomes" id="UP001207930">
    <property type="component" value="Unassembled WGS sequence"/>
</dbReference>
<comment type="caution">
    <text evidence="5">The sequence shown here is derived from an EMBL/GenBank/DDBJ whole genome shotgun (WGS) entry which is preliminary data.</text>
</comment>
<dbReference type="SMART" id="SM00342">
    <property type="entry name" value="HTH_ARAC"/>
    <property type="match status" value="1"/>
</dbReference>
<sequence>MKGRNRYHYLPVDDSAVDWGFYVTTAGRTLDPAGADADLPYGEHPSMYLFDQHSESRESALQASARESGRVLPEFAIVFTNRTHGVFESDETGIVEFKSPTLIFLFPGVWHRYRSILGPQQWLDQRWICYNGTGAYRLLRQGFVTPKTAIRPAARPRQLASAFDQFIDHITANPLENPILLSMHAMKLVALSIESARHPAPEKPGDTIAPPPANDDLVTRTMNLIWTVSHRGMSVDQLCELADVNRRTLERRFRAARGHTLLDEIHLCRCSRARHFLERTDLPVKNICWLVGFTNVEQMRLVFHRITGVTPGEYRTKLQRAKGPPTGS</sequence>